<reference evidence="1 2" key="1">
    <citation type="journal article" date="2013" name="Genome Announc.">
        <title>Genome Sequences of Three hpAfrica2 Strains of Helicobacter pylori.</title>
        <authorList>
            <person name="Duncan S.S."/>
            <person name="Bertoli M.T."/>
            <person name="Kersulyte D."/>
            <person name="Valk P.L."/>
            <person name="Tamma S."/>
            <person name="Segal I."/>
            <person name="McClain M.S."/>
            <person name="Cover T.L."/>
            <person name="Berg D.E."/>
        </authorList>
    </citation>
    <scope>NUCLEOTIDE SEQUENCE [LARGE SCALE GENOMIC DNA]</scope>
    <source>
        <strain evidence="1">SouthAfrica20</strain>
    </source>
</reference>
<dbReference type="EMBL" id="CP006691">
    <property type="protein sequence ID" value="AGT74737.1"/>
    <property type="molecule type" value="Genomic_DNA"/>
</dbReference>
<gene>
    <name evidence="1" type="ORF">HPSA20_1529</name>
</gene>
<name>T1UCU8_HELPX</name>
<dbReference type="Proteomes" id="UP000015920">
    <property type="component" value="Chromosome"/>
</dbReference>
<evidence type="ECO:0000313" key="1">
    <source>
        <dbReference type="EMBL" id="AGT74737.1"/>
    </source>
</evidence>
<organism evidence="1 2">
    <name type="scientific">Helicobacter pylori SouthAfrica20</name>
    <dbReference type="NCBI Taxonomy" id="1352356"/>
    <lineage>
        <taxon>Bacteria</taxon>
        <taxon>Pseudomonadati</taxon>
        <taxon>Campylobacterota</taxon>
        <taxon>Epsilonproteobacteria</taxon>
        <taxon>Campylobacterales</taxon>
        <taxon>Helicobacteraceae</taxon>
        <taxon>Helicobacter</taxon>
    </lineage>
</organism>
<evidence type="ECO:0000313" key="2">
    <source>
        <dbReference type="Proteomes" id="UP000015920"/>
    </source>
</evidence>
<dbReference type="KEGG" id="hpys:HPSA20_1529"/>
<sequence length="62" mass="6754">MFKKIIFFCVFLIGGFVISPLDAMPILHDKTPKKITKKPMKSSIGASLTAKNSLVKKAGGIF</sequence>
<dbReference type="HOGENOM" id="CLU_2898054_0_0_7"/>
<proteinExistence type="predicted"/>
<protein>
    <submittedName>
        <fullName evidence="1">Uncharacterized protein</fullName>
    </submittedName>
</protein>
<dbReference type="AlphaFoldDB" id="T1UCU8"/>
<accession>T1UCU8</accession>
<dbReference type="PATRIC" id="fig|1352356.3.peg.1491"/>